<accession>A0A0M0J6A2</accession>
<gene>
    <name evidence="2" type="ORF">Ctob_000693</name>
</gene>
<evidence type="ECO:0000256" key="1">
    <source>
        <dbReference type="SAM" id="MobiDB-lite"/>
    </source>
</evidence>
<comment type="caution">
    <text evidence="2">The sequence shown here is derived from an EMBL/GenBank/DDBJ whole genome shotgun (WGS) entry which is preliminary data.</text>
</comment>
<dbReference type="Proteomes" id="UP000037460">
    <property type="component" value="Unassembled WGS sequence"/>
</dbReference>
<keyword evidence="3" id="KW-1185">Reference proteome</keyword>
<protein>
    <submittedName>
        <fullName evidence="2">Uncharacterized protein</fullName>
    </submittedName>
</protein>
<reference evidence="3" key="1">
    <citation type="journal article" date="2015" name="PLoS Genet.">
        <title>Genome Sequence and Transcriptome Analyses of Chrysochromulina tobin: Metabolic Tools for Enhanced Algal Fitness in the Prominent Order Prymnesiales (Haptophyceae).</title>
        <authorList>
            <person name="Hovde B.T."/>
            <person name="Deodato C.R."/>
            <person name="Hunsperger H.M."/>
            <person name="Ryken S.A."/>
            <person name="Yost W."/>
            <person name="Jha R.K."/>
            <person name="Patterson J."/>
            <person name="Monnat R.J. Jr."/>
            <person name="Barlow S.B."/>
            <person name="Starkenburg S.R."/>
            <person name="Cattolico R.A."/>
        </authorList>
    </citation>
    <scope>NUCLEOTIDE SEQUENCE</scope>
    <source>
        <strain evidence="3">CCMP291</strain>
    </source>
</reference>
<feature type="region of interest" description="Disordered" evidence="1">
    <location>
        <begin position="304"/>
        <end position="340"/>
    </location>
</feature>
<dbReference type="EMBL" id="JWZX01003306">
    <property type="protein sequence ID" value="KOO22144.1"/>
    <property type="molecule type" value="Genomic_DNA"/>
</dbReference>
<name>A0A0M0J6A2_9EUKA</name>
<evidence type="ECO:0000313" key="2">
    <source>
        <dbReference type="EMBL" id="KOO22144.1"/>
    </source>
</evidence>
<organism evidence="2 3">
    <name type="scientific">Chrysochromulina tobinii</name>
    <dbReference type="NCBI Taxonomy" id="1460289"/>
    <lineage>
        <taxon>Eukaryota</taxon>
        <taxon>Haptista</taxon>
        <taxon>Haptophyta</taxon>
        <taxon>Prymnesiophyceae</taxon>
        <taxon>Prymnesiales</taxon>
        <taxon>Chrysochromulinaceae</taxon>
        <taxon>Chrysochromulina</taxon>
    </lineage>
</organism>
<sequence>MRAEVVQLREQIAAMTAKRQQELEMGERSHVAAMAAHGTSALHARLLWSEAHSLEEALADATASLAKERRVHAAAIAQRDADIVELRAAMSQQDATFQQQLSRARADRRVLSRNSRDFLDSKKTVEAQRDALEEQLAAAEERQQALLREQKEKAKLVKEAAHYRNEMELRLATLEKSLLDARKEKKATELSAEKAQAQGRADREVLVECVRQMASQLATARAAAEAANAQLLNSADEATRRVRAAEAIVGSESHELSRLRAQLGECERQLHNEVENRHGSDLAHEAQVLRAAHREEELERQLKAAESHAASQEANLEAARREAEAQLAATRQSERAREEAATLARMELSELQSELRLAERQAELAQQRRAEAEAAQGRIEAAIVRLEAEAVERSSQLAQLAHEHGSLHRAHTTLQAEAAMKTQLLNEMGESARLAQIAADINYAALRTDVATSEAQAQATVSERQLALSELRAERSEHEACLLQLGLAQTALQRTRTEANQALAAESVRLMLVLDELRRADRLAGVIHRSLNDAMARPVRLHGGLLYGPGVGLYLEGSKLMIDCPVTGTIETQQGRWEKLYALVGQEVDSPDAVTEAALKLMSNHERVLRDVTNPVPKSQPELARAARNDAQHVDQALREICRRLLASRHGSEALEERLDARVPGQARAWALTAQYLSKRLQASSNACPGRQPDMSPAASAAFRAVLAEVAAMAMQAWASEAA</sequence>
<proteinExistence type="predicted"/>
<dbReference type="AlphaFoldDB" id="A0A0M0J6A2"/>
<evidence type="ECO:0000313" key="3">
    <source>
        <dbReference type="Proteomes" id="UP000037460"/>
    </source>
</evidence>